<dbReference type="Proteomes" id="UP001642464">
    <property type="component" value="Unassembled WGS sequence"/>
</dbReference>
<evidence type="ECO:0000313" key="4">
    <source>
        <dbReference type="EMBL" id="CAK9056441.1"/>
    </source>
</evidence>
<reference evidence="4 5" key="1">
    <citation type="submission" date="2024-02" db="EMBL/GenBank/DDBJ databases">
        <authorList>
            <person name="Chen Y."/>
            <person name="Shah S."/>
            <person name="Dougan E. K."/>
            <person name="Thang M."/>
            <person name="Chan C."/>
        </authorList>
    </citation>
    <scope>NUCLEOTIDE SEQUENCE [LARGE SCALE GENOMIC DNA]</scope>
</reference>
<keyword evidence="5" id="KW-1185">Reference proteome</keyword>
<protein>
    <submittedName>
        <fullName evidence="4">Ankyrin repeat and SOCS box protein 3 (ASB-3)</fullName>
    </submittedName>
</protein>
<name>A0ABP0MYA8_9DINO</name>
<dbReference type="InterPro" id="IPR002110">
    <property type="entry name" value="Ankyrin_rpt"/>
</dbReference>
<feature type="repeat" description="ANK" evidence="3">
    <location>
        <begin position="338"/>
        <end position="370"/>
    </location>
</feature>
<sequence>GLCAMACCGKNALNSTPLAEYARSLTNEMSRDAVQWHFPMYTVPLSTLLEMTQVEPHEVLMERGWLVKFHRSKGKAAFVSHQWAAADHPDPDFKQLRVLQEALKHAMEKLVAIPVDAISEVADSKAKLLHTFELQSEPLFIWYDYFSCPQSEDKGPEAGRGKLLDAIDSIPAYVDECSFFFALVPVVEDLSRSKLITPFTWQERGWCRLERICRELSTNESWVIVKSSTELELVASATASILNGSGPVGEGIFTVLEDRLKLAPVLLSAIKRKMQRLLKSQDLAGYRALLNRQTAMLRGFQCDPLGGFVPDTEDSSSTPVKHFCHQNGFRSIHEKDRYGWQALHYAALKGDPYLVQDLLALQADPNCGTKRGHEALGLEIGSTPLTICCLFQHTDAARVLISAKSAVRGGGTVYHPLGCAALTNNAESIQILCDAGCSPRDQNTFGFSAMAFAGNVGALASMKELLQQTGHVPALDPTRALQFAMYGCGGSAEVVQWLVDLKADVNDQNFATAFQGTRSFRAIYTLKVLQHKFHKVTSATKRLYHVEGATALMMALLTSQYEGAAALIAAGARLDLRNARGWKAADFMRGRSVPDLVATTRS</sequence>
<dbReference type="PROSITE" id="PS50088">
    <property type="entry name" value="ANK_REPEAT"/>
    <property type="match status" value="2"/>
</dbReference>
<dbReference type="PANTHER" id="PTHR24198">
    <property type="entry name" value="ANKYRIN REPEAT AND PROTEIN KINASE DOMAIN-CONTAINING PROTEIN"/>
    <property type="match status" value="1"/>
</dbReference>
<organism evidence="4 5">
    <name type="scientific">Durusdinium trenchii</name>
    <dbReference type="NCBI Taxonomy" id="1381693"/>
    <lineage>
        <taxon>Eukaryota</taxon>
        <taxon>Sar</taxon>
        <taxon>Alveolata</taxon>
        <taxon>Dinophyceae</taxon>
        <taxon>Suessiales</taxon>
        <taxon>Symbiodiniaceae</taxon>
        <taxon>Durusdinium</taxon>
    </lineage>
</organism>
<feature type="non-terminal residue" evidence="4">
    <location>
        <position position="1"/>
    </location>
</feature>
<dbReference type="SMART" id="SM00248">
    <property type="entry name" value="ANK"/>
    <property type="match status" value="5"/>
</dbReference>
<dbReference type="EMBL" id="CAXAMM010025091">
    <property type="protein sequence ID" value="CAK9056441.1"/>
    <property type="molecule type" value="Genomic_DNA"/>
</dbReference>
<comment type="caution">
    <text evidence="4">The sequence shown here is derived from an EMBL/GenBank/DDBJ whole genome shotgun (WGS) entry which is preliminary data.</text>
</comment>
<evidence type="ECO:0000256" key="1">
    <source>
        <dbReference type="ARBA" id="ARBA00022737"/>
    </source>
</evidence>
<evidence type="ECO:0000256" key="2">
    <source>
        <dbReference type="ARBA" id="ARBA00023043"/>
    </source>
</evidence>
<gene>
    <name evidence="4" type="ORF">SCF082_LOCUS30412</name>
</gene>
<evidence type="ECO:0000256" key="3">
    <source>
        <dbReference type="PROSITE-ProRule" id="PRU00023"/>
    </source>
</evidence>
<keyword evidence="2 3" id="KW-0040">ANK repeat</keyword>
<accession>A0ABP0MYA8</accession>
<dbReference type="InterPro" id="IPR036770">
    <property type="entry name" value="Ankyrin_rpt-contain_sf"/>
</dbReference>
<keyword evidence="1" id="KW-0677">Repeat</keyword>
<dbReference type="PANTHER" id="PTHR24198:SF165">
    <property type="entry name" value="ANKYRIN REPEAT-CONTAINING PROTEIN-RELATED"/>
    <property type="match status" value="1"/>
</dbReference>
<dbReference type="Gene3D" id="1.25.40.20">
    <property type="entry name" value="Ankyrin repeat-containing domain"/>
    <property type="match status" value="2"/>
</dbReference>
<evidence type="ECO:0000313" key="5">
    <source>
        <dbReference type="Proteomes" id="UP001642464"/>
    </source>
</evidence>
<proteinExistence type="predicted"/>
<dbReference type="SUPFAM" id="SSF48403">
    <property type="entry name" value="Ankyrin repeat"/>
    <property type="match status" value="1"/>
</dbReference>
<feature type="repeat" description="ANK" evidence="3">
    <location>
        <begin position="547"/>
        <end position="579"/>
    </location>
</feature>
<dbReference type="Pfam" id="PF12796">
    <property type="entry name" value="Ank_2"/>
    <property type="match status" value="1"/>
</dbReference>